<dbReference type="AlphaFoldDB" id="U7D584"/>
<dbReference type="InterPro" id="IPR010870">
    <property type="entry name" value="Porin_O/P"/>
</dbReference>
<reference evidence="1 2" key="1">
    <citation type="journal article" date="2013" name="Environ. Microbiol.">
        <title>Genome analysis of Chitinivibrio alkaliphilus gen. nov., sp. nov., a novel extremely haloalkaliphilic anaerobic chitinolytic bacterium from the candidate phylum Termite Group 3.</title>
        <authorList>
            <person name="Sorokin D.Y."/>
            <person name="Gumerov V.M."/>
            <person name="Rakitin A.L."/>
            <person name="Beletsky A.V."/>
            <person name="Damste J.S."/>
            <person name="Muyzer G."/>
            <person name="Mardanov A.V."/>
            <person name="Ravin N.V."/>
        </authorList>
    </citation>
    <scope>NUCLEOTIDE SEQUENCE [LARGE SCALE GENOMIC DNA]</scope>
    <source>
        <strain evidence="1 2">ACht1</strain>
    </source>
</reference>
<dbReference type="STRING" id="1313304.CALK_2441"/>
<accession>U7D584</accession>
<evidence type="ECO:0000313" key="1">
    <source>
        <dbReference type="EMBL" id="ERP30726.1"/>
    </source>
</evidence>
<dbReference type="Gene3D" id="2.40.160.10">
    <property type="entry name" value="Porin"/>
    <property type="match status" value="1"/>
</dbReference>
<protein>
    <submittedName>
        <fullName evidence="1">Uncharacterized protein</fullName>
    </submittedName>
</protein>
<keyword evidence="2" id="KW-1185">Reference proteome</keyword>
<dbReference type="InterPro" id="IPR023614">
    <property type="entry name" value="Porin_dom_sf"/>
</dbReference>
<proteinExistence type="predicted"/>
<gene>
    <name evidence="1" type="ORF">CALK_2441</name>
</gene>
<organism evidence="1 2">
    <name type="scientific">Chitinivibrio alkaliphilus ACht1</name>
    <dbReference type="NCBI Taxonomy" id="1313304"/>
    <lineage>
        <taxon>Bacteria</taxon>
        <taxon>Pseudomonadati</taxon>
        <taxon>Fibrobacterota</taxon>
        <taxon>Chitinivibrionia</taxon>
        <taxon>Chitinivibrionales</taxon>
        <taxon>Chitinivibrionaceae</taxon>
        <taxon>Chitinivibrio</taxon>
    </lineage>
</organism>
<dbReference type="RefSeq" id="WP_022637783.1">
    <property type="nucleotide sequence ID" value="NZ_ASJR01000037.1"/>
</dbReference>
<dbReference type="Pfam" id="PF07396">
    <property type="entry name" value="Porin_O_P"/>
    <property type="match status" value="1"/>
</dbReference>
<sequence>MIFLFFLFLLVFLQISAADVLDIELLIQPMLTVEEDGNSSDEWESEFGFTRVRSDFLFTRDVLSSEVRASLMTDFTDAGTPDIVKNAYIEIRFPGNLHWRTGQFKMPFGFESTTSSKDIPFANRGEISSYIRDNLGITGGFWRGTRLRFRHSTPRIERADYEFGLFKNSPGRPDADLTEAYGKRLFSLPVASATLTFSDNLTLYGAIAAPYYEGIGTQSGIRVLLGDFGASYRISRYSGMMEFFLGADTADTRQYLKYASTDTEGLSRGISLRQSYDFDLAHKYGLTASVRFEQLYGKAYTSFEYINRDFLYTLTWGTRLYIDTDLYIDLEYSDRYDSGFSSRDLREIALQLSGYFSFPST</sequence>
<dbReference type="Proteomes" id="UP000017148">
    <property type="component" value="Unassembled WGS sequence"/>
</dbReference>
<evidence type="ECO:0000313" key="2">
    <source>
        <dbReference type="Proteomes" id="UP000017148"/>
    </source>
</evidence>
<dbReference type="EMBL" id="ASJR01000037">
    <property type="protein sequence ID" value="ERP30726.1"/>
    <property type="molecule type" value="Genomic_DNA"/>
</dbReference>
<name>U7D584_9BACT</name>
<dbReference type="OrthoDB" id="9807854at2"/>
<comment type="caution">
    <text evidence="1">The sequence shown here is derived from an EMBL/GenBank/DDBJ whole genome shotgun (WGS) entry which is preliminary data.</text>
</comment>